<organism evidence="2 3">
    <name type="scientific">Domibacillus enclensis</name>
    <dbReference type="NCBI Taxonomy" id="1017273"/>
    <lineage>
        <taxon>Bacteria</taxon>
        <taxon>Bacillati</taxon>
        <taxon>Bacillota</taxon>
        <taxon>Bacilli</taxon>
        <taxon>Bacillales</taxon>
        <taxon>Bacillaceae</taxon>
        <taxon>Domibacillus</taxon>
    </lineage>
</organism>
<protein>
    <submittedName>
        <fullName evidence="2">Uncharacterized protein</fullName>
    </submittedName>
</protein>
<keyword evidence="4" id="KW-1185">Reference proteome</keyword>
<evidence type="ECO:0000313" key="2">
    <source>
        <dbReference type="EMBL" id="SIP96644.1"/>
    </source>
</evidence>
<evidence type="ECO:0000313" key="4">
    <source>
        <dbReference type="Proteomes" id="UP000215545"/>
    </source>
</evidence>
<name>A0A1N6NX05_9BACI</name>
<dbReference type="EMBL" id="MWSK01000001">
    <property type="protein sequence ID" value="OXS80172.1"/>
    <property type="molecule type" value="Genomic_DNA"/>
</dbReference>
<evidence type="ECO:0000313" key="3">
    <source>
        <dbReference type="Proteomes" id="UP000186385"/>
    </source>
</evidence>
<accession>A0A1N6NX05</accession>
<sequence length="131" mass="15292">MSFKEQLFSALDNRFEDELFLSDLFLDLYGKLEAFDNDLEKYHSVGLDSVFEAAENAAVLRIEDRFLRFDVVFDETEPFIQVTSGKTTDEEVEVVDNIYADKLSYPESLYWVKGEQQAFDRYLQSAFARLL</sequence>
<dbReference type="OrthoDB" id="2967524at2"/>
<gene>
    <name evidence="1" type="ORF">B1B05_01445</name>
    <name evidence="2" type="ORF">SAMN05443094_101304</name>
</gene>
<proteinExistence type="predicted"/>
<evidence type="ECO:0000313" key="1">
    <source>
        <dbReference type="EMBL" id="OXS80172.1"/>
    </source>
</evidence>
<reference evidence="2 3" key="1">
    <citation type="submission" date="2017-01" db="EMBL/GenBank/DDBJ databases">
        <authorList>
            <person name="Mah S.A."/>
            <person name="Swanson W.J."/>
            <person name="Moy G.W."/>
            <person name="Vacquier V.D."/>
        </authorList>
    </citation>
    <scope>NUCLEOTIDE SEQUENCE [LARGE SCALE GENOMIC DNA]</scope>
    <source>
        <strain evidence="2 3">NIO-1016</strain>
    </source>
</reference>
<reference evidence="1" key="3">
    <citation type="submission" date="2017-03" db="EMBL/GenBank/DDBJ databases">
        <authorList>
            <person name="Dastager S.G."/>
            <person name="Neurgaonkar P.S."/>
            <person name="Dharne M.S."/>
        </authorList>
    </citation>
    <scope>NUCLEOTIDE SEQUENCE</scope>
    <source>
        <strain evidence="1">DSM 25145</strain>
    </source>
</reference>
<dbReference type="STRING" id="1017273.SAMN05443094_101304"/>
<dbReference type="RefSeq" id="WP_045849515.1">
    <property type="nucleotide sequence ID" value="NZ_FTLX01000001.1"/>
</dbReference>
<dbReference type="EMBL" id="FTLX01000001">
    <property type="protein sequence ID" value="SIP96644.1"/>
    <property type="molecule type" value="Genomic_DNA"/>
</dbReference>
<reference evidence="4" key="2">
    <citation type="submission" date="2017-03" db="EMBL/GenBank/DDBJ databases">
        <title>Bacillus sp. V-88(T) DSM27956, whole genome shotgun sequencing project.</title>
        <authorList>
            <person name="Dastager S.G."/>
            <person name="Neurgaonkar P.S."/>
            <person name="Dharne M.S."/>
        </authorList>
    </citation>
    <scope>NUCLEOTIDE SEQUENCE [LARGE SCALE GENOMIC DNA]</scope>
    <source>
        <strain evidence="4">DSM 25145</strain>
    </source>
</reference>
<dbReference type="Proteomes" id="UP000186385">
    <property type="component" value="Unassembled WGS sequence"/>
</dbReference>
<dbReference type="Proteomes" id="UP000215545">
    <property type="component" value="Unassembled WGS sequence"/>
</dbReference>
<dbReference type="AlphaFoldDB" id="A0A1N6NX05"/>